<reference evidence="2 3" key="1">
    <citation type="journal article" date="2011" name="Stand. Genomic Sci.">
        <title>Complete genome sequence of the filamentous gliding predatory bacterium Herpetosiphon aurantiacus type strain (114-95(T)).</title>
        <authorList>
            <person name="Kiss H."/>
            <person name="Nett M."/>
            <person name="Domin N."/>
            <person name="Martin K."/>
            <person name="Maresca J.A."/>
            <person name="Copeland A."/>
            <person name="Lapidus A."/>
            <person name="Lucas S."/>
            <person name="Berry K.W."/>
            <person name="Glavina Del Rio T."/>
            <person name="Dalin E."/>
            <person name="Tice H."/>
            <person name="Pitluck S."/>
            <person name="Richardson P."/>
            <person name="Bruce D."/>
            <person name="Goodwin L."/>
            <person name="Han C."/>
            <person name="Detter J.C."/>
            <person name="Schmutz J."/>
            <person name="Brettin T."/>
            <person name="Land M."/>
            <person name="Hauser L."/>
            <person name="Kyrpides N.C."/>
            <person name="Ivanova N."/>
            <person name="Goker M."/>
            <person name="Woyke T."/>
            <person name="Klenk H.P."/>
            <person name="Bryant D.A."/>
        </authorList>
    </citation>
    <scope>NUCLEOTIDE SEQUENCE [LARGE SCALE GENOMIC DNA]</scope>
    <source>
        <strain evidence="3">ATCC 23779 / DSM 785 / 114-95</strain>
    </source>
</reference>
<dbReference type="BioCyc" id="HAUR316274:GHYA-4805-MONOMER"/>
<organism evidence="2 3">
    <name type="scientific">Herpetosiphon aurantiacus (strain ATCC 23779 / DSM 785 / 114-95)</name>
    <dbReference type="NCBI Taxonomy" id="316274"/>
    <lineage>
        <taxon>Bacteria</taxon>
        <taxon>Bacillati</taxon>
        <taxon>Chloroflexota</taxon>
        <taxon>Chloroflexia</taxon>
        <taxon>Herpetosiphonales</taxon>
        <taxon>Herpetosiphonaceae</taxon>
        <taxon>Herpetosiphon</taxon>
    </lineage>
</organism>
<feature type="transmembrane region" description="Helical" evidence="1">
    <location>
        <begin position="71"/>
        <end position="93"/>
    </location>
</feature>
<evidence type="ECO:0000313" key="2">
    <source>
        <dbReference type="EMBL" id="ABX07378.1"/>
    </source>
</evidence>
<sequence>MSNSPTLCATCKQKPPLWDMMYCAECYQRQLFRQRLGLWGLWMVISVLEMLLNIGVGVVAVSSELAQESSLISLIFSGVMVINSILALCVGVAQTALMKKKIKRWLLWGIAGGLEVLFFWILSMLAYQQFGQVAHLLIFTMACSGICLAIIQSSLMIGQVAQPWRWILVSIGSWSVASLAALLLENQFGDPLLQTIWGHALGRFVYGVFSGLGFAWLLTDRRMYQPKQQL</sequence>
<feature type="transmembrane region" description="Helical" evidence="1">
    <location>
        <begin position="38"/>
        <end position="59"/>
    </location>
</feature>
<protein>
    <submittedName>
        <fullName evidence="2">Uncharacterized protein</fullName>
    </submittedName>
</protein>
<evidence type="ECO:0000256" key="1">
    <source>
        <dbReference type="SAM" id="Phobius"/>
    </source>
</evidence>
<gene>
    <name evidence="2" type="ordered locus">Haur_4747</name>
</gene>
<dbReference type="STRING" id="316274.Haur_4747"/>
<dbReference type="AlphaFoldDB" id="A9B228"/>
<feature type="transmembrane region" description="Helical" evidence="1">
    <location>
        <begin position="105"/>
        <end position="127"/>
    </location>
</feature>
<proteinExistence type="predicted"/>
<feature type="transmembrane region" description="Helical" evidence="1">
    <location>
        <begin position="133"/>
        <end position="151"/>
    </location>
</feature>
<accession>A9B228</accession>
<keyword evidence="3" id="KW-1185">Reference proteome</keyword>
<dbReference type="Proteomes" id="UP000000787">
    <property type="component" value="Chromosome"/>
</dbReference>
<evidence type="ECO:0000313" key="3">
    <source>
        <dbReference type="Proteomes" id="UP000000787"/>
    </source>
</evidence>
<dbReference type="KEGG" id="hau:Haur_4747"/>
<feature type="transmembrane region" description="Helical" evidence="1">
    <location>
        <begin position="196"/>
        <end position="218"/>
    </location>
</feature>
<keyword evidence="1" id="KW-0812">Transmembrane</keyword>
<keyword evidence="1" id="KW-0472">Membrane</keyword>
<dbReference type="HOGENOM" id="CLU_1203505_0_0_0"/>
<feature type="transmembrane region" description="Helical" evidence="1">
    <location>
        <begin position="163"/>
        <end position="184"/>
    </location>
</feature>
<name>A9B228_HERA2</name>
<dbReference type="InParanoid" id="A9B228"/>
<dbReference type="EMBL" id="CP000875">
    <property type="protein sequence ID" value="ABX07378.1"/>
    <property type="molecule type" value="Genomic_DNA"/>
</dbReference>
<keyword evidence="1" id="KW-1133">Transmembrane helix</keyword>